<keyword evidence="4" id="KW-1185">Reference proteome</keyword>
<dbReference type="Gene3D" id="3.40.50.2300">
    <property type="match status" value="1"/>
</dbReference>
<dbReference type="Proteomes" id="UP000284605">
    <property type="component" value="Unassembled WGS sequence"/>
</dbReference>
<dbReference type="EMBL" id="QYUK01000011">
    <property type="protein sequence ID" value="RJF86733.1"/>
    <property type="molecule type" value="Genomic_DNA"/>
</dbReference>
<dbReference type="GO" id="GO:0000160">
    <property type="term" value="P:phosphorelay signal transduction system"/>
    <property type="evidence" value="ECO:0007669"/>
    <property type="project" value="InterPro"/>
</dbReference>
<dbReference type="PROSITE" id="PS50110">
    <property type="entry name" value="RESPONSE_REGULATORY"/>
    <property type="match status" value="1"/>
</dbReference>
<accession>A0A418W9N5</accession>
<feature type="modified residue" description="4-aspartylphosphate" evidence="1">
    <location>
        <position position="76"/>
    </location>
</feature>
<evidence type="ECO:0000313" key="4">
    <source>
        <dbReference type="Proteomes" id="UP000284605"/>
    </source>
</evidence>
<feature type="domain" description="Response regulatory" evidence="2">
    <location>
        <begin position="27"/>
        <end position="142"/>
    </location>
</feature>
<dbReference type="CDD" id="cd00156">
    <property type="entry name" value="REC"/>
    <property type="match status" value="1"/>
</dbReference>
<sequence length="142" mass="15605">MPGVAIVVGTGDILAYASLLERPGSPTVLIIDADAERRRFLQGLLLSWQYQVITAYDGYSGLRRIMNDRPEILVVDADLQGWSPSTVIDGALRLGSRAMVVTLGKKTLSKASRVSRHRLVGREVLDHLRLVITGALEEMGHR</sequence>
<dbReference type="AlphaFoldDB" id="A0A418W9N5"/>
<keyword evidence="1" id="KW-0597">Phosphoprotein</keyword>
<dbReference type="SUPFAM" id="SSF52172">
    <property type="entry name" value="CheY-like"/>
    <property type="match status" value="1"/>
</dbReference>
<dbReference type="InterPro" id="IPR011006">
    <property type="entry name" value="CheY-like_superfamily"/>
</dbReference>
<proteinExistence type="predicted"/>
<evidence type="ECO:0000256" key="1">
    <source>
        <dbReference type="PROSITE-ProRule" id="PRU00169"/>
    </source>
</evidence>
<name>A0A418W9N5_9PROT</name>
<dbReference type="InterPro" id="IPR001789">
    <property type="entry name" value="Sig_transdc_resp-reg_receiver"/>
</dbReference>
<comment type="caution">
    <text evidence="3">The sequence shown here is derived from an EMBL/GenBank/DDBJ whole genome shotgun (WGS) entry which is preliminary data.</text>
</comment>
<evidence type="ECO:0000259" key="2">
    <source>
        <dbReference type="PROSITE" id="PS50110"/>
    </source>
</evidence>
<gene>
    <name evidence="3" type="ORF">D3874_06615</name>
</gene>
<organism evidence="3 4">
    <name type="scientific">Oleomonas cavernae</name>
    <dbReference type="NCBI Taxonomy" id="2320859"/>
    <lineage>
        <taxon>Bacteria</taxon>
        <taxon>Pseudomonadati</taxon>
        <taxon>Pseudomonadota</taxon>
        <taxon>Alphaproteobacteria</taxon>
        <taxon>Acetobacterales</taxon>
        <taxon>Acetobacteraceae</taxon>
        <taxon>Oleomonas</taxon>
    </lineage>
</organism>
<protein>
    <submittedName>
        <fullName evidence="3">Response regulator</fullName>
    </submittedName>
</protein>
<reference evidence="3 4" key="1">
    <citation type="submission" date="2018-09" db="EMBL/GenBank/DDBJ databases">
        <authorList>
            <person name="Zhu H."/>
        </authorList>
    </citation>
    <scope>NUCLEOTIDE SEQUENCE [LARGE SCALE GENOMIC DNA]</scope>
    <source>
        <strain evidence="3 4">K1W22B-8</strain>
    </source>
</reference>
<evidence type="ECO:0000313" key="3">
    <source>
        <dbReference type="EMBL" id="RJF86733.1"/>
    </source>
</evidence>